<reference evidence="3 4" key="1">
    <citation type="journal article" date="2019" name="Nat. Commun.">
        <title>A new type of DNA phosphorothioation-based antiviral system in archaea.</title>
        <authorList>
            <person name="Xiong L."/>
            <person name="Liu S."/>
            <person name="Chen S."/>
            <person name="Xiao Y."/>
            <person name="Zhu B."/>
            <person name="Gao Y."/>
            <person name="Zhang Y."/>
            <person name="Chen B."/>
            <person name="Luo J."/>
            <person name="Deng Z."/>
            <person name="Chen X."/>
            <person name="Wang L."/>
            <person name="Chen S."/>
        </authorList>
    </citation>
    <scope>NUCLEOTIDE SEQUENCE [LARGE SCALE GENOMIC DNA]</scope>
    <source>
        <strain evidence="3 4">CBA1105</strain>
    </source>
</reference>
<organism evidence="3 4">
    <name type="scientific">Halapricum salinum</name>
    <dbReference type="NCBI Taxonomy" id="1457250"/>
    <lineage>
        <taxon>Archaea</taxon>
        <taxon>Methanobacteriati</taxon>
        <taxon>Methanobacteriota</taxon>
        <taxon>Stenosarchaea group</taxon>
        <taxon>Halobacteria</taxon>
        <taxon>Halobacteriales</taxon>
        <taxon>Haloarculaceae</taxon>
        <taxon>Halapricum</taxon>
    </lineage>
</organism>
<gene>
    <name evidence="3" type="ORF">DV733_06745</name>
</gene>
<dbReference type="STRING" id="1457250.GCA_000755225_00135"/>
<sequence length="89" mass="9458">MTRDELANASDLLESAAETTSGDAADRLTEIASQIERLATADRGPDHGRLARWQNALGEVKADVDEATGETIEEALDAIVAYRSTVDGV</sequence>
<dbReference type="Pfam" id="PF24430">
    <property type="entry name" value="DUF7553"/>
    <property type="match status" value="1"/>
</dbReference>
<dbReference type="EMBL" id="CP031310">
    <property type="protein sequence ID" value="QCC50961.1"/>
    <property type="molecule type" value="Genomic_DNA"/>
</dbReference>
<dbReference type="RefSeq" id="WP_049995487.1">
    <property type="nucleotide sequence ID" value="NZ_CP031310.1"/>
</dbReference>
<evidence type="ECO:0000313" key="3">
    <source>
        <dbReference type="EMBL" id="QCC50961.1"/>
    </source>
</evidence>
<keyword evidence="4" id="KW-1185">Reference proteome</keyword>
<feature type="domain" description="Pterin-binding" evidence="2">
    <location>
        <begin position="1"/>
        <end position="89"/>
    </location>
</feature>
<name>A0A4D6HBR8_9EURY</name>
<protein>
    <recommendedName>
        <fullName evidence="2">Pterin-binding domain-containing protein</fullName>
    </recommendedName>
</protein>
<dbReference type="Proteomes" id="UP000296706">
    <property type="component" value="Chromosome"/>
</dbReference>
<evidence type="ECO:0000256" key="1">
    <source>
        <dbReference type="SAM" id="MobiDB-lite"/>
    </source>
</evidence>
<dbReference type="GeneID" id="39847547"/>
<dbReference type="OrthoDB" id="197463at2157"/>
<dbReference type="InterPro" id="IPR055975">
    <property type="entry name" value="DUF7553"/>
</dbReference>
<dbReference type="KEGG" id="hsn:DV733_06745"/>
<feature type="region of interest" description="Disordered" evidence="1">
    <location>
        <begin position="1"/>
        <end position="25"/>
    </location>
</feature>
<dbReference type="AlphaFoldDB" id="A0A4D6HBR8"/>
<accession>A0A4D6HBR8</accession>
<dbReference type="InterPro" id="IPR000489">
    <property type="entry name" value="Pterin-binding_dom"/>
</dbReference>
<evidence type="ECO:0000313" key="4">
    <source>
        <dbReference type="Proteomes" id="UP000296706"/>
    </source>
</evidence>
<dbReference type="PROSITE" id="PS50972">
    <property type="entry name" value="PTERIN_BINDING"/>
    <property type="match status" value="1"/>
</dbReference>
<proteinExistence type="predicted"/>
<evidence type="ECO:0000259" key="2">
    <source>
        <dbReference type="PROSITE" id="PS50972"/>
    </source>
</evidence>
<dbReference type="GO" id="GO:0042558">
    <property type="term" value="P:pteridine-containing compound metabolic process"/>
    <property type="evidence" value="ECO:0007669"/>
    <property type="project" value="InterPro"/>
</dbReference>